<dbReference type="GO" id="GO:1990281">
    <property type="term" value="C:efflux pump complex"/>
    <property type="evidence" value="ECO:0007669"/>
    <property type="project" value="TreeGrafter"/>
</dbReference>
<dbReference type="PANTHER" id="PTHR30469">
    <property type="entry name" value="MULTIDRUG RESISTANCE PROTEIN MDTA"/>
    <property type="match status" value="1"/>
</dbReference>
<accession>A0A166XST9</accession>
<reference evidence="3 4" key="1">
    <citation type="submission" date="2013-07" db="EMBL/GenBank/DDBJ databases">
        <title>Comparative Genomic and Metabolomic Analysis of Twelve Strains of Pseudoalteromonas luteoviolacea.</title>
        <authorList>
            <person name="Vynne N.G."/>
            <person name="Mansson M."/>
            <person name="Gram L."/>
        </authorList>
    </citation>
    <scope>NUCLEOTIDE SEQUENCE [LARGE SCALE GENOMIC DNA]</scope>
    <source>
        <strain evidence="3 4">NCIMB 1942</strain>
    </source>
</reference>
<evidence type="ECO:0000256" key="2">
    <source>
        <dbReference type="SAM" id="SignalP"/>
    </source>
</evidence>
<dbReference type="RefSeq" id="WP_063379357.1">
    <property type="nucleotide sequence ID" value="NZ_AUXT01000220.1"/>
</dbReference>
<comment type="caution">
    <text evidence="3">The sequence shown here is derived from an EMBL/GenBank/DDBJ whole genome shotgun (WGS) entry which is preliminary data.</text>
</comment>
<feature type="coiled-coil region" evidence="1">
    <location>
        <begin position="162"/>
        <end position="189"/>
    </location>
</feature>
<dbReference type="Gene3D" id="2.40.420.20">
    <property type="match status" value="1"/>
</dbReference>
<dbReference type="Gene3D" id="1.10.287.470">
    <property type="entry name" value="Helix hairpin bin"/>
    <property type="match status" value="1"/>
</dbReference>
<sequence>MRILRMIAFSLSICSVPILASPGAHGPNGEHLDQKSNKVSGDLGRQADGSVLMPMKHQALLAVKTQFVAETTAQKHIRLDAIAKPHPDGYAKIQSSSDGRLDAPEVGIRPSGTKVNAGDILGFIRYQDTAYELASQNSELIAIRNQIVQTHRDVSRLKKLGDLASKQELEQLETELLSLRQQAGALQTGLEKPEVLIAPISGLLINHGVSKGQWVEAGESLFEIISADQRLIEASTSDTSLPSMLVTAKVNSQPSLSLNYIGHSPTLVNGLVHLNFELQHGNESHHLMINQNLSIQVQVNETLKGIVLPENAVVLSQNNLPQVWIKLSAERFLPQPIKYERLQPGFVLITQGLWADNRVVIEGASLLNQVR</sequence>
<name>A0A166XST9_9GAMM</name>
<keyword evidence="2" id="KW-0732">Signal</keyword>
<evidence type="ECO:0000313" key="3">
    <source>
        <dbReference type="EMBL" id="KZN40874.1"/>
    </source>
</evidence>
<gene>
    <name evidence="3" type="ORF">N482_20905</name>
</gene>
<organism evidence="3 4">
    <name type="scientific">Pseudoalteromonas luteoviolacea NCIMB 1942</name>
    <dbReference type="NCBI Taxonomy" id="1365253"/>
    <lineage>
        <taxon>Bacteria</taxon>
        <taxon>Pseudomonadati</taxon>
        <taxon>Pseudomonadota</taxon>
        <taxon>Gammaproteobacteria</taxon>
        <taxon>Alteromonadales</taxon>
        <taxon>Pseudoalteromonadaceae</taxon>
        <taxon>Pseudoalteromonas</taxon>
    </lineage>
</organism>
<feature type="signal peptide" evidence="2">
    <location>
        <begin position="1"/>
        <end position="20"/>
    </location>
</feature>
<evidence type="ECO:0008006" key="5">
    <source>
        <dbReference type="Google" id="ProtNLM"/>
    </source>
</evidence>
<dbReference type="EMBL" id="AUXT01000220">
    <property type="protein sequence ID" value="KZN40874.1"/>
    <property type="molecule type" value="Genomic_DNA"/>
</dbReference>
<dbReference type="GO" id="GO:0015562">
    <property type="term" value="F:efflux transmembrane transporter activity"/>
    <property type="evidence" value="ECO:0007669"/>
    <property type="project" value="TreeGrafter"/>
</dbReference>
<protein>
    <recommendedName>
        <fullName evidence="5">RND efflux pump membrane fusion protein barrel-sandwich domain-containing protein</fullName>
    </recommendedName>
</protein>
<dbReference type="SUPFAM" id="SSF111369">
    <property type="entry name" value="HlyD-like secretion proteins"/>
    <property type="match status" value="1"/>
</dbReference>
<dbReference type="Gene3D" id="2.40.30.170">
    <property type="match status" value="1"/>
</dbReference>
<dbReference type="AlphaFoldDB" id="A0A166XST9"/>
<dbReference type="Gene3D" id="2.40.50.100">
    <property type="match status" value="1"/>
</dbReference>
<feature type="chain" id="PRO_5007882466" description="RND efflux pump membrane fusion protein barrel-sandwich domain-containing protein" evidence="2">
    <location>
        <begin position="21"/>
        <end position="371"/>
    </location>
</feature>
<dbReference type="PATRIC" id="fig|1365253.3.peg.5140"/>
<dbReference type="Proteomes" id="UP000076587">
    <property type="component" value="Unassembled WGS sequence"/>
</dbReference>
<evidence type="ECO:0000256" key="1">
    <source>
        <dbReference type="SAM" id="Coils"/>
    </source>
</evidence>
<evidence type="ECO:0000313" key="4">
    <source>
        <dbReference type="Proteomes" id="UP000076587"/>
    </source>
</evidence>
<keyword evidence="1" id="KW-0175">Coiled coil</keyword>
<proteinExistence type="predicted"/>